<feature type="region of interest" description="Disordered" evidence="5">
    <location>
        <begin position="281"/>
        <end position="304"/>
    </location>
</feature>
<comment type="similarity">
    <text evidence="1 4">Belongs to the glycosyl hydrolase 27 family.</text>
</comment>
<sequence length="450" mass="50599">MARLRRLSPRPPLGWNSFDCYGCAASEDALLRNAEVMAERLKPAGYEYFVVDNGWFAEYAIAPGSRYPIVRHAEDVNLDRYGRYQPSRCYFPVGLGRLIDRVHGLGLKFGLHLMRGIPRKAVAQNLPILGTSYRASDIADVEDTCTWCPYNYGVNMDHPGAQAYYDGLIAMLAGWGVDFIKADDITGYPREIEAIAKAIEKSGRPMLLSLSPGGQTSPQYMTSYKKANMLRTTRDIWDNRADLDKAFEAWNAFGAFGGDGFWTDLDMIPFGHLQLWKPRNDGKSLEDTPAEEELNGKGHERMSGLTGTQKHTFMTIRALAASPLFMGGDLPTSDDLSFALLTNRDMLACNQNGIVGTRVYQREELEAWRTPHRSVDGEGWIGIFNRGASERQVRLTLEELGLQSSRQMTGFKFRSIWQDPPDYQVRDNVLTASIDGDGVLFIHYYNNDRS</sequence>
<dbReference type="EC" id="3.2.1.22" evidence="4"/>
<evidence type="ECO:0000256" key="1">
    <source>
        <dbReference type="ARBA" id="ARBA00009743"/>
    </source>
</evidence>
<evidence type="ECO:0000256" key="2">
    <source>
        <dbReference type="ARBA" id="ARBA00022801"/>
    </source>
</evidence>
<dbReference type="RefSeq" id="WP_379188243.1">
    <property type="nucleotide sequence ID" value="NZ_JBHSOW010000040.1"/>
</dbReference>
<dbReference type="Gene3D" id="2.60.40.1180">
    <property type="entry name" value="Golgi alpha-mannosidase II"/>
    <property type="match status" value="1"/>
</dbReference>
<keyword evidence="2 4" id="KW-0378">Hydrolase</keyword>
<dbReference type="GO" id="GO:0016787">
    <property type="term" value="F:hydrolase activity"/>
    <property type="evidence" value="ECO:0007669"/>
    <property type="project" value="UniProtKB-KW"/>
</dbReference>
<keyword evidence="3 4" id="KW-0326">Glycosidase</keyword>
<keyword evidence="4" id="KW-1015">Disulfide bond</keyword>
<dbReference type="SUPFAM" id="SSF51445">
    <property type="entry name" value="(Trans)glycosidases"/>
    <property type="match status" value="1"/>
</dbReference>
<protein>
    <recommendedName>
        <fullName evidence="4">Alpha-galactosidase</fullName>
        <ecNumber evidence="4">3.2.1.22</ecNumber>
    </recommendedName>
    <alternativeName>
        <fullName evidence="4">Melibiase</fullName>
    </alternativeName>
</protein>
<accession>A0ABW0VZZ0</accession>
<evidence type="ECO:0000256" key="5">
    <source>
        <dbReference type="SAM" id="MobiDB-lite"/>
    </source>
</evidence>
<dbReference type="PANTHER" id="PTHR11452:SF42">
    <property type="entry name" value="ALPHA-GALACTOSIDASE"/>
    <property type="match status" value="1"/>
</dbReference>
<gene>
    <name evidence="6" type="ORF">ACFPYJ_11375</name>
</gene>
<name>A0ABW0VZZ0_9BACL</name>
<keyword evidence="7" id="KW-1185">Reference proteome</keyword>
<proteinExistence type="inferred from homology"/>
<dbReference type="CDD" id="cd14792">
    <property type="entry name" value="GH27"/>
    <property type="match status" value="1"/>
</dbReference>
<dbReference type="PRINTS" id="PR00740">
    <property type="entry name" value="GLHYDRLASE27"/>
</dbReference>
<dbReference type="EMBL" id="JBHSOW010000040">
    <property type="protein sequence ID" value="MFC5649711.1"/>
    <property type="molecule type" value="Genomic_DNA"/>
</dbReference>
<reference evidence="7" key="1">
    <citation type="journal article" date="2019" name="Int. J. Syst. Evol. Microbiol.">
        <title>The Global Catalogue of Microorganisms (GCM) 10K type strain sequencing project: providing services to taxonomists for standard genome sequencing and annotation.</title>
        <authorList>
            <consortium name="The Broad Institute Genomics Platform"/>
            <consortium name="The Broad Institute Genome Sequencing Center for Infectious Disease"/>
            <person name="Wu L."/>
            <person name="Ma J."/>
        </authorList>
    </citation>
    <scope>NUCLEOTIDE SEQUENCE [LARGE SCALE GENOMIC DNA]</scope>
    <source>
        <strain evidence="7">CGMCC 1.3240</strain>
    </source>
</reference>
<evidence type="ECO:0000313" key="6">
    <source>
        <dbReference type="EMBL" id="MFC5649711.1"/>
    </source>
</evidence>
<evidence type="ECO:0000256" key="3">
    <source>
        <dbReference type="ARBA" id="ARBA00023295"/>
    </source>
</evidence>
<organism evidence="6 7">
    <name type="scientific">Paenibacillus solisilvae</name>
    <dbReference type="NCBI Taxonomy" id="2486751"/>
    <lineage>
        <taxon>Bacteria</taxon>
        <taxon>Bacillati</taxon>
        <taxon>Bacillota</taxon>
        <taxon>Bacilli</taxon>
        <taxon>Bacillales</taxon>
        <taxon>Paenibacillaceae</taxon>
        <taxon>Paenibacillus</taxon>
    </lineage>
</organism>
<dbReference type="Proteomes" id="UP001596047">
    <property type="component" value="Unassembled WGS sequence"/>
</dbReference>
<dbReference type="Gene3D" id="3.20.20.70">
    <property type="entry name" value="Aldolase class I"/>
    <property type="match status" value="1"/>
</dbReference>
<evidence type="ECO:0000313" key="7">
    <source>
        <dbReference type="Proteomes" id="UP001596047"/>
    </source>
</evidence>
<dbReference type="InterPro" id="IPR002241">
    <property type="entry name" value="Glyco_hydro_27"/>
</dbReference>
<dbReference type="InterPro" id="IPR013785">
    <property type="entry name" value="Aldolase_TIM"/>
</dbReference>
<dbReference type="PANTHER" id="PTHR11452">
    <property type="entry name" value="ALPHA-GALACTOSIDASE/ALPHA-N-ACETYLGALACTOSAMINIDASE"/>
    <property type="match status" value="1"/>
</dbReference>
<comment type="catalytic activity">
    <reaction evidence="4">
        <text>Hydrolysis of terminal, non-reducing alpha-D-galactose residues in alpha-D-galactosides, including galactose oligosaccharides, galactomannans and galactolipids.</text>
        <dbReference type="EC" id="3.2.1.22"/>
    </reaction>
</comment>
<evidence type="ECO:0000256" key="4">
    <source>
        <dbReference type="RuleBase" id="RU361168"/>
    </source>
</evidence>
<dbReference type="InterPro" id="IPR017853">
    <property type="entry name" value="GH"/>
</dbReference>
<dbReference type="InterPro" id="IPR013780">
    <property type="entry name" value="Glyco_hydro_b"/>
</dbReference>
<comment type="caution">
    <text evidence="6">The sequence shown here is derived from an EMBL/GenBank/DDBJ whole genome shotgun (WGS) entry which is preliminary data.</text>
</comment>